<accession>A0A8J7DVP8</accession>
<comment type="caution">
    <text evidence="6">The sequence shown here is derived from an EMBL/GenBank/DDBJ whole genome shotgun (WGS) entry which is preliminary data.</text>
</comment>
<reference evidence="6" key="1">
    <citation type="submission" date="2020-10" db="EMBL/GenBank/DDBJ databases">
        <authorList>
            <person name="Castelo-Branco R."/>
            <person name="Eusebio N."/>
            <person name="Adriana R."/>
            <person name="Vieira A."/>
            <person name="Brugerolle De Fraissinette N."/>
            <person name="Rezende De Castro R."/>
            <person name="Schneider M.P."/>
            <person name="Vasconcelos V."/>
            <person name="Leao P.N."/>
        </authorList>
    </citation>
    <scope>NUCLEOTIDE SEQUENCE</scope>
    <source>
        <strain evidence="6">LEGE 07157</strain>
    </source>
</reference>
<feature type="domain" description="CENP-V/GFA" evidence="5">
    <location>
        <begin position="7"/>
        <end position="107"/>
    </location>
</feature>
<proteinExistence type="inferred from homology"/>
<evidence type="ECO:0000313" key="6">
    <source>
        <dbReference type="EMBL" id="MBE9115956.1"/>
    </source>
</evidence>
<dbReference type="PANTHER" id="PTHR33337:SF40">
    <property type="entry name" value="CENP-V_GFA DOMAIN-CONTAINING PROTEIN-RELATED"/>
    <property type="match status" value="1"/>
</dbReference>
<dbReference type="Proteomes" id="UP000654482">
    <property type="component" value="Unassembled WGS sequence"/>
</dbReference>
<comment type="similarity">
    <text evidence="1">Belongs to the Gfa family.</text>
</comment>
<evidence type="ECO:0000256" key="1">
    <source>
        <dbReference type="ARBA" id="ARBA00005495"/>
    </source>
</evidence>
<dbReference type="GO" id="GO:0046872">
    <property type="term" value="F:metal ion binding"/>
    <property type="evidence" value="ECO:0007669"/>
    <property type="project" value="UniProtKB-KW"/>
</dbReference>
<organism evidence="6 7">
    <name type="scientific">Lusitaniella coriacea LEGE 07157</name>
    <dbReference type="NCBI Taxonomy" id="945747"/>
    <lineage>
        <taxon>Bacteria</taxon>
        <taxon>Bacillati</taxon>
        <taxon>Cyanobacteriota</taxon>
        <taxon>Cyanophyceae</taxon>
        <taxon>Spirulinales</taxon>
        <taxon>Lusitaniellaceae</taxon>
        <taxon>Lusitaniella</taxon>
    </lineage>
</organism>
<name>A0A8J7DVP8_9CYAN</name>
<dbReference type="GO" id="GO:0016846">
    <property type="term" value="F:carbon-sulfur lyase activity"/>
    <property type="evidence" value="ECO:0007669"/>
    <property type="project" value="InterPro"/>
</dbReference>
<evidence type="ECO:0000256" key="2">
    <source>
        <dbReference type="ARBA" id="ARBA00022723"/>
    </source>
</evidence>
<dbReference type="PROSITE" id="PS51891">
    <property type="entry name" value="CENP_V_GFA"/>
    <property type="match status" value="1"/>
</dbReference>
<protein>
    <submittedName>
        <fullName evidence="6">GFA family protein</fullName>
    </submittedName>
</protein>
<keyword evidence="3" id="KW-0862">Zinc</keyword>
<keyword evidence="2" id="KW-0479">Metal-binding</keyword>
<dbReference type="SUPFAM" id="SSF51316">
    <property type="entry name" value="Mss4-like"/>
    <property type="match status" value="1"/>
</dbReference>
<dbReference type="RefSeq" id="WP_194029045.1">
    <property type="nucleotide sequence ID" value="NZ_JADEWZ010000010.1"/>
</dbReference>
<dbReference type="Gene3D" id="3.90.1590.10">
    <property type="entry name" value="glutathione-dependent formaldehyde- activating enzyme (gfa)"/>
    <property type="match status" value="1"/>
</dbReference>
<evidence type="ECO:0000256" key="3">
    <source>
        <dbReference type="ARBA" id="ARBA00022833"/>
    </source>
</evidence>
<dbReference type="InterPro" id="IPR011057">
    <property type="entry name" value="Mss4-like_sf"/>
</dbReference>
<dbReference type="EMBL" id="JADEWZ010000010">
    <property type="protein sequence ID" value="MBE9115956.1"/>
    <property type="molecule type" value="Genomic_DNA"/>
</dbReference>
<evidence type="ECO:0000259" key="5">
    <source>
        <dbReference type="PROSITE" id="PS51891"/>
    </source>
</evidence>
<dbReference type="PANTHER" id="PTHR33337">
    <property type="entry name" value="GFA DOMAIN-CONTAINING PROTEIN"/>
    <property type="match status" value="1"/>
</dbReference>
<keyword evidence="7" id="KW-1185">Reference proteome</keyword>
<gene>
    <name evidence="6" type="ORF">IQ249_08630</name>
</gene>
<dbReference type="InterPro" id="IPR006913">
    <property type="entry name" value="CENP-V/GFA"/>
</dbReference>
<sequence>MSELSVFKGRCLCGTVSLSTTHINHHIAACHCNMCRKWGGGALLGVECNEGVRFEGEENIGRYQSSEWAERGFCNKCGTHLFYKLKENNHYYIPAGIFDGDEGFIFDLQVFIEEKPEYYAFANRTKNMTGEELFALFASDSSNS</sequence>
<evidence type="ECO:0000256" key="4">
    <source>
        <dbReference type="ARBA" id="ARBA00023239"/>
    </source>
</evidence>
<keyword evidence="4" id="KW-0456">Lyase</keyword>
<dbReference type="Pfam" id="PF04828">
    <property type="entry name" value="GFA"/>
    <property type="match status" value="1"/>
</dbReference>
<dbReference type="AlphaFoldDB" id="A0A8J7DVP8"/>
<evidence type="ECO:0000313" key="7">
    <source>
        <dbReference type="Proteomes" id="UP000654482"/>
    </source>
</evidence>